<protein>
    <submittedName>
        <fullName evidence="1">Uncharacterized protein</fullName>
    </submittedName>
</protein>
<dbReference type="FunCoup" id="D3B1K4">
    <property type="interactions" value="1"/>
</dbReference>
<reference evidence="1 2" key="1">
    <citation type="journal article" date="2011" name="Genome Res.">
        <title>Phylogeny-wide analysis of social amoeba genomes highlights ancient origins for complex intercellular communication.</title>
        <authorList>
            <person name="Heidel A.J."/>
            <person name="Lawal H.M."/>
            <person name="Felder M."/>
            <person name="Schilde C."/>
            <person name="Helps N.R."/>
            <person name="Tunggal B."/>
            <person name="Rivero F."/>
            <person name="John U."/>
            <person name="Schleicher M."/>
            <person name="Eichinger L."/>
            <person name="Platzer M."/>
            <person name="Noegel A.A."/>
            <person name="Schaap P."/>
            <person name="Gloeckner G."/>
        </authorList>
    </citation>
    <scope>NUCLEOTIDE SEQUENCE [LARGE SCALE GENOMIC DNA]</scope>
    <source>
        <strain evidence="2">ATCC 26659 / Pp 5 / PN500</strain>
    </source>
</reference>
<gene>
    <name evidence="1" type="ORF">PPL_02178</name>
</gene>
<dbReference type="SUPFAM" id="SSF55394">
    <property type="entry name" value="Bactericidal permeability-increasing protein, BPI"/>
    <property type="match status" value="1"/>
</dbReference>
<evidence type="ECO:0000313" key="1">
    <source>
        <dbReference type="EMBL" id="EFA85178.1"/>
    </source>
</evidence>
<dbReference type="GO" id="GO:0008289">
    <property type="term" value="F:lipid binding"/>
    <property type="evidence" value="ECO:0007669"/>
    <property type="project" value="InterPro"/>
</dbReference>
<proteinExistence type="predicted"/>
<comment type="caution">
    <text evidence="1">The sequence shown here is derived from an EMBL/GenBank/DDBJ whole genome shotgun (WGS) entry which is preliminary data.</text>
</comment>
<evidence type="ECO:0000313" key="2">
    <source>
        <dbReference type="Proteomes" id="UP000001396"/>
    </source>
</evidence>
<dbReference type="AlphaFoldDB" id="D3B1K4"/>
<dbReference type="OMA" id="QWNYHIC"/>
<accession>D3B1K4</accession>
<dbReference type="EMBL" id="ADBJ01000008">
    <property type="protein sequence ID" value="EFA85178.1"/>
    <property type="molecule type" value="Genomic_DNA"/>
</dbReference>
<dbReference type="Proteomes" id="UP000001396">
    <property type="component" value="Unassembled WGS sequence"/>
</dbReference>
<organism evidence="1 2">
    <name type="scientific">Heterostelium pallidum (strain ATCC 26659 / Pp 5 / PN500)</name>
    <name type="common">Cellular slime mold</name>
    <name type="synonym">Polysphondylium pallidum</name>
    <dbReference type="NCBI Taxonomy" id="670386"/>
    <lineage>
        <taxon>Eukaryota</taxon>
        <taxon>Amoebozoa</taxon>
        <taxon>Evosea</taxon>
        <taxon>Eumycetozoa</taxon>
        <taxon>Dictyostelia</taxon>
        <taxon>Acytosteliales</taxon>
        <taxon>Acytosteliaceae</taxon>
        <taxon>Heterostelium</taxon>
    </lineage>
</organism>
<dbReference type="InterPro" id="IPR017943">
    <property type="entry name" value="Bactericidal_perm-incr_a/b_dom"/>
</dbReference>
<keyword evidence="2" id="KW-1185">Reference proteome</keyword>
<dbReference type="InParanoid" id="D3B1K4"/>
<dbReference type="RefSeq" id="XP_020437287.1">
    <property type="nucleotide sequence ID" value="XM_020573170.1"/>
</dbReference>
<dbReference type="GeneID" id="31357703"/>
<name>D3B1K4_HETP5</name>
<sequence length="458" mass="49190">MSLLTGEYGASGLYLGISPDIIAGLGSSLTTALTNYAENYNIPDQSGSSGGTSYRFSSFQISLNLDEFFLNQSNQVFSAGWANTQFKIQWNYHICVNTIFNPCENGYIQVYTTNITPTDTVTLTTELTFDYSTSTPVATAQSTELTFSDGLVQIFVQCTNAICIVPVDDIANMVANDFVPTLTTGITNELNTMLPTFTNRIHPILTMPTTLNGYTLQMDLTGSLVQAFTGSGLTPLQTAQLLGELTATKDGNTITPPFQPAFVPEASTLENLQGPLEFTITPYLIQSLMYTGLNTMLPITINPSEVPAASPVQLNTSDSFFSGVAPGLSSYPNLGLQLDVSIPQQIPQVSFNSTGIFASFDIGFGFTILSNPPMFAFAVDIATQMEIYTDVNAISISTIEFSSKLLNLIPNATITSSAVGDVDPTGFDQLVQMLQSAIAIPTFNATMPPELTISNNDN</sequence>